<sequence length="400" mass="44709">MLQLPPLSLYIHIPWCVQKCPYCDFNSHGQHGELPQQAYVDALLADLAQDMDYVQGRQLHTIFIGGGTPSLFDAKQIERLLLGVQALIPFERDIEITMEANPGTLEHDDFSAYRAAGVTRLSIGVQSFAKDKLNLLGRIHDQNEAVVAAQKAKEADYLSFNLDLMHGLPNQSFSEAMHDIDTAVSLAPPHLSWYQLTIEPNTLFHSKPPQLPDDEDLWQIYQQGQQKLAALGYEQYEISAYAKPGFQCRHNLNYWQFGDYLGIGCGAHGKITLMDETSVIRTVKIKHPKGYLASAETALSANKSHEASPSTANKANHFAASVTPILSEDMGLEYLMNRLRLMTPIPKTEFEQRTGQAHSSLDIGMAKAESRGLITQDETHWQLTSKGHMFVNDILSQFLD</sequence>
<evidence type="ECO:0000256" key="4">
    <source>
        <dbReference type="ARBA" id="ARBA00022617"/>
    </source>
</evidence>
<comment type="cofactor">
    <cofactor evidence="1">
        <name>[4Fe-4S] cluster</name>
        <dbReference type="ChEBI" id="CHEBI:49883"/>
    </cofactor>
</comment>
<gene>
    <name evidence="12" type="ordered locus">Sden_2687</name>
</gene>
<dbReference type="CDD" id="cd01335">
    <property type="entry name" value="Radical_SAM"/>
    <property type="match status" value="1"/>
</dbReference>
<dbReference type="SUPFAM" id="SSF102114">
    <property type="entry name" value="Radical SAM enzymes"/>
    <property type="match status" value="1"/>
</dbReference>
<dbReference type="Pfam" id="PF04055">
    <property type="entry name" value="Radical_SAM"/>
    <property type="match status" value="1"/>
</dbReference>
<dbReference type="HOGENOM" id="CLU_027579_2_1_6"/>
<dbReference type="Proteomes" id="UP000001982">
    <property type="component" value="Chromosome"/>
</dbReference>
<keyword evidence="10" id="KW-0963">Cytoplasm</keyword>
<dbReference type="PANTHER" id="PTHR13932:SF5">
    <property type="entry name" value="RADICAL S-ADENOSYL METHIONINE DOMAIN-CONTAINING PROTEIN 1, MITOCHONDRIAL"/>
    <property type="match status" value="1"/>
</dbReference>
<dbReference type="NCBIfam" id="TIGR00539">
    <property type="entry name" value="hemN_rel"/>
    <property type="match status" value="1"/>
</dbReference>
<keyword evidence="5 10" id="KW-0949">S-adenosyl-L-methionine</keyword>
<dbReference type="STRING" id="318161.Sden_2687"/>
<keyword evidence="7 10" id="KW-0408">Iron</keyword>
<dbReference type="AlphaFoldDB" id="Q12KR0"/>
<evidence type="ECO:0000256" key="2">
    <source>
        <dbReference type="ARBA" id="ARBA00006100"/>
    </source>
</evidence>
<accession>Q12KR0</accession>
<reference evidence="12 13" key="1">
    <citation type="submission" date="2006-03" db="EMBL/GenBank/DDBJ databases">
        <title>Complete sequence of Shewanella denitrificans OS217.</title>
        <authorList>
            <consortium name="US DOE Joint Genome Institute"/>
            <person name="Copeland A."/>
            <person name="Lucas S."/>
            <person name="Lapidus A."/>
            <person name="Barry K."/>
            <person name="Detter J.C."/>
            <person name="Glavina del Rio T."/>
            <person name="Hammon N."/>
            <person name="Israni S."/>
            <person name="Dalin E."/>
            <person name="Tice H."/>
            <person name="Pitluck S."/>
            <person name="Brettin T."/>
            <person name="Bruce D."/>
            <person name="Han C."/>
            <person name="Tapia R."/>
            <person name="Gilna P."/>
            <person name="Kiss H."/>
            <person name="Schmutz J."/>
            <person name="Larimer F."/>
            <person name="Land M."/>
            <person name="Hauser L."/>
            <person name="Kyrpides N."/>
            <person name="Lykidis A."/>
            <person name="Richardson P."/>
        </authorList>
    </citation>
    <scope>NUCLEOTIDE SEQUENCE [LARGE SCALE GENOMIC DNA]</scope>
    <source>
        <strain evidence="13">OS217 / ATCC BAA-1090 / DSM 15013</strain>
    </source>
</reference>
<dbReference type="SFLD" id="SFLDG01065">
    <property type="entry name" value="anaerobic_coproporphyrinogen-I"/>
    <property type="match status" value="1"/>
</dbReference>
<dbReference type="SMART" id="SM00729">
    <property type="entry name" value="Elp3"/>
    <property type="match status" value="1"/>
</dbReference>
<dbReference type="InterPro" id="IPR006638">
    <property type="entry name" value="Elp3/MiaA/NifB-like_rSAM"/>
</dbReference>
<keyword evidence="9 10" id="KW-0143">Chaperone</keyword>
<dbReference type="SFLD" id="SFLDF00288">
    <property type="entry name" value="HemN-like__clustered_with_nucl"/>
    <property type="match status" value="1"/>
</dbReference>
<feature type="domain" description="Radical SAM core" evidence="11">
    <location>
        <begin position="1"/>
        <end position="234"/>
    </location>
</feature>
<dbReference type="SFLD" id="SFLDG01082">
    <property type="entry name" value="B12-binding_domain_containing"/>
    <property type="match status" value="1"/>
</dbReference>
<evidence type="ECO:0000256" key="10">
    <source>
        <dbReference type="RuleBase" id="RU364116"/>
    </source>
</evidence>
<dbReference type="SFLD" id="SFLDF00562">
    <property type="entry name" value="HemN-like__clustered_with_heat"/>
    <property type="match status" value="1"/>
</dbReference>
<dbReference type="InterPro" id="IPR058240">
    <property type="entry name" value="rSAM_sf"/>
</dbReference>
<evidence type="ECO:0000313" key="12">
    <source>
        <dbReference type="EMBL" id="ABE55966.1"/>
    </source>
</evidence>
<dbReference type="InterPro" id="IPR007197">
    <property type="entry name" value="rSAM"/>
</dbReference>
<proteinExistence type="inferred from homology"/>
<keyword evidence="6 10" id="KW-0479">Metal-binding</keyword>
<dbReference type="GO" id="GO:0006779">
    <property type="term" value="P:porphyrin-containing compound biosynthetic process"/>
    <property type="evidence" value="ECO:0007669"/>
    <property type="project" value="InterPro"/>
</dbReference>
<evidence type="ECO:0000259" key="11">
    <source>
        <dbReference type="PROSITE" id="PS51918"/>
    </source>
</evidence>
<keyword evidence="4 10" id="KW-0349">Heme</keyword>
<comment type="function">
    <text evidence="10">Probably acts as a heme chaperone, transferring heme to an unknown acceptor. Binds one molecule of heme per monomer, possibly covalently. Binds 1 [4Fe-4S] cluster. The cluster is coordinated with 3 cysteines and an exchangeable S-adenosyl-L-methionine.</text>
</comment>
<dbReference type="eggNOG" id="COG0635">
    <property type="taxonomic scope" value="Bacteria"/>
</dbReference>
<evidence type="ECO:0000256" key="8">
    <source>
        <dbReference type="ARBA" id="ARBA00023014"/>
    </source>
</evidence>
<dbReference type="RefSeq" id="WP_011497117.1">
    <property type="nucleotide sequence ID" value="NC_007954.1"/>
</dbReference>
<dbReference type="SFLD" id="SFLDS00029">
    <property type="entry name" value="Radical_SAM"/>
    <property type="match status" value="1"/>
</dbReference>
<keyword evidence="12" id="KW-0560">Oxidoreductase</keyword>
<dbReference type="Pfam" id="PF06969">
    <property type="entry name" value="HemN_C"/>
    <property type="match status" value="1"/>
</dbReference>
<dbReference type="Gene3D" id="3.20.20.70">
    <property type="entry name" value="Aldolase class I"/>
    <property type="match status" value="1"/>
</dbReference>
<dbReference type="GO" id="GO:0051539">
    <property type="term" value="F:4 iron, 4 sulfur cluster binding"/>
    <property type="evidence" value="ECO:0007669"/>
    <property type="project" value="UniProtKB-UniRule"/>
</dbReference>
<evidence type="ECO:0000256" key="1">
    <source>
        <dbReference type="ARBA" id="ARBA00001966"/>
    </source>
</evidence>
<dbReference type="GO" id="GO:0004109">
    <property type="term" value="F:coproporphyrinogen oxidase activity"/>
    <property type="evidence" value="ECO:0007669"/>
    <property type="project" value="InterPro"/>
</dbReference>
<evidence type="ECO:0000313" key="13">
    <source>
        <dbReference type="Proteomes" id="UP000001982"/>
    </source>
</evidence>
<keyword evidence="13" id="KW-1185">Reference proteome</keyword>
<organism evidence="12 13">
    <name type="scientific">Shewanella denitrificans (strain OS217 / ATCC BAA-1090 / DSM 15013)</name>
    <dbReference type="NCBI Taxonomy" id="318161"/>
    <lineage>
        <taxon>Bacteria</taxon>
        <taxon>Pseudomonadati</taxon>
        <taxon>Pseudomonadota</taxon>
        <taxon>Gammaproteobacteria</taxon>
        <taxon>Alteromonadales</taxon>
        <taxon>Shewanellaceae</taxon>
        <taxon>Shewanella</taxon>
    </lineage>
</organism>
<dbReference type="PROSITE" id="PS51918">
    <property type="entry name" value="RADICAL_SAM"/>
    <property type="match status" value="1"/>
</dbReference>
<protein>
    <recommendedName>
        <fullName evidence="3 10">Heme chaperone HemW</fullName>
    </recommendedName>
</protein>
<evidence type="ECO:0000256" key="3">
    <source>
        <dbReference type="ARBA" id="ARBA00017228"/>
    </source>
</evidence>
<dbReference type="InterPro" id="IPR004559">
    <property type="entry name" value="HemW-like"/>
</dbReference>
<keyword evidence="8 10" id="KW-0411">Iron-sulfur</keyword>
<evidence type="ECO:0000256" key="6">
    <source>
        <dbReference type="ARBA" id="ARBA00022723"/>
    </source>
</evidence>
<dbReference type="InterPro" id="IPR034505">
    <property type="entry name" value="Coproporphyrinogen-III_oxidase"/>
</dbReference>
<evidence type="ECO:0000256" key="7">
    <source>
        <dbReference type="ARBA" id="ARBA00023004"/>
    </source>
</evidence>
<comment type="subcellular location">
    <subcellularLocation>
        <location evidence="10">Cytoplasm</location>
    </subcellularLocation>
</comment>
<dbReference type="EMBL" id="CP000302">
    <property type="protein sequence ID" value="ABE55966.1"/>
    <property type="molecule type" value="Genomic_DNA"/>
</dbReference>
<dbReference type="GO" id="GO:0046872">
    <property type="term" value="F:metal ion binding"/>
    <property type="evidence" value="ECO:0007669"/>
    <property type="project" value="UniProtKB-UniRule"/>
</dbReference>
<dbReference type="PANTHER" id="PTHR13932">
    <property type="entry name" value="COPROPORPHYRINIGEN III OXIDASE"/>
    <property type="match status" value="1"/>
</dbReference>
<comment type="similarity">
    <text evidence="2">Belongs to the anaerobic coproporphyrinogen-III oxidase family. HemW subfamily.</text>
</comment>
<dbReference type="GO" id="GO:0005737">
    <property type="term" value="C:cytoplasm"/>
    <property type="evidence" value="ECO:0007669"/>
    <property type="project" value="UniProtKB-SubCell"/>
</dbReference>
<evidence type="ECO:0000256" key="9">
    <source>
        <dbReference type="ARBA" id="ARBA00023186"/>
    </source>
</evidence>
<dbReference type="InterPro" id="IPR013785">
    <property type="entry name" value="Aldolase_TIM"/>
</dbReference>
<name>Q12KR0_SHEDO</name>
<dbReference type="OrthoDB" id="9808022at2"/>
<evidence type="ECO:0000256" key="5">
    <source>
        <dbReference type="ARBA" id="ARBA00022691"/>
    </source>
</evidence>
<keyword evidence="10" id="KW-0004">4Fe-4S</keyword>
<dbReference type="InterPro" id="IPR010723">
    <property type="entry name" value="HemN_C"/>
</dbReference>
<dbReference type="KEGG" id="sdn:Sden_2687"/>